<evidence type="ECO:0000313" key="2">
    <source>
        <dbReference type="EMBL" id="NII05402.1"/>
    </source>
</evidence>
<keyword evidence="3" id="KW-1185">Reference proteome</keyword>
<feature type="signal peptide" evidence="1">
    <location>
        <begin position="1"/>
        <end position="20"/>
    </location>
</feature>
<sequence>MMLKQVFLAALSLASGMAMATSAQAGEPIAWVSAGLPEAAAINDAFSRIMNADPDIGRAVDDMERSTRAAGMPWEAAQLLATAYEVVGRYADARAIRDAHRKRIPQCVFPGEPWPQGLQKLSKAVSVLLINEDHLDATTRANVVEALPLLRSMGFTELAMEALPDASVEKNVSGGQVPDDASSGAYLRDPVAAALVRYAVELGFHLHAYDSPEDYGVREQAQARKLTDIARKSTGRLMVLAGPGHVQLEGQWMGQFLAQDLGRKLYTIDQASGAGADCEGPGDRRLVIRDRDRPGHVLGMKTDAALISPAVALKPDERATAESWLRLGSLRKPVLITSAQVCPDRPMRCLISARRKDSAPASVPEDRYLARGIWRGYLFVRSGTYEVEGFDDMGRKHFISVVVKP</sequence>
<dbReference type="Proteomes" id="UP000490980">
    <property type="component" value="Unassembled WGS sequence"/>
</dbReference>
<feature type="chain" id="PRO_5031391501" description="Haem-binding uptake Tiki superfamily ChaN domain-containing protein" evidence="1">
    <location>
        <begin position="21"/>
        <end position="405"/>
    </location>
</feature>
<evidence type="ECO:0000313" key="3">
    <source>
        <dbReference type="Proteomes" id="UP000490980"/>
    </source>
</evidence>
<dbReference type="AlphaFoldDB" id="A0A7X5U7S2"/>
<organism evidence="2 3">
    <name type="scientific">Luteibacter anthropi</name>
    <dbReference type="NCBI Taxonomy" id="564369"/>
    <lineage>
        <taxon>Bacteria</taxon>
        <taxon>Pseudomonadati</taxon>
        <taxon>Pseudomonadota</taxon>
        <taxon>Gammaproteobacteria</taxon>
        <taxon>Lysobacterales</taxon>
        <taxon>Rhodanobacteraceae</taxon>
        <taxon>Luteibacter</taxon>
    </lineage>
</organism>
<accession>A0A7X5U7S2</accession>
<gene>
    <name evidence="2" type="ORF">HBF25_03240</name>
</gene>
<dbReference type="EMBL" id="JAARLZ010000002">
    <property type="protein sequence ID" value="NII05402.1"/>
    <property type="molecule type" value="Genomic_DNA"/>
</dbReference>
<keyword evidence="1" id="KW-0732">Signal</keyword>
<protein>
    <recommendedName>
        <fullName evidence="4">Haem-binding uptake Tiki superfamily ChaN domain-containing protein</fullName>
    </recommendedName>
</protein>
<dbReference type="SUPFAM" id="SSF159501">
    <property type="entry name" value="EreA/ChaN-like"/>
    <property type="match status" value="1"/>
</dbReference>
<reference evidence="2 3" key="1">
    <citation type="submission" date="2020-03" db="EMBL/GenBank/DDBJ databases">
        <authorList>
            <person name="Lai Q."/>
        </authorList>
    </citation>
    <scope>NUCLEOTIDE SEQUENCE [LARGE SCALE GENOMIC DNA]</scope>
    <source>
        <strain evidence="2 3">CCUG 25036</strain>
    </source>
</reference>
<name>A0A7X5U7S2_9GAMM</name>
<evidence type="ECO:0000256" key="1">
    <source>
        <dbReference type="SAM" id="SignalP"/>
    </source>
</evidence>
<evidence type="ECO:0008006" key="4">
    <source>
        <dbReference type="Google" id="ProtNLM"/>
    </source>
</evidence>
<dbReference type="RefSeq" id="WP_166946516.1">
    <property type="nucleotide sequence ID" value="NZ_JAARLZ010000002.1"/>
</dbReference>
<proteinExistence type="predicted"/>
<comment type="caution">
    <text evidence="2">The sequence shown here is derived from an EMBL/GenBank/DDBJ whole genome shotgun (WGS) entry which is preliminary data.</text>
</comment>